<sequence>MDHLTFAQGCVWLMKMKILFSIHMFNLKVLLPITDTK</sequence>
<dbReference type="EMBL" id="EF147168">
    <property type="protein sequence ID" value="ABK95196.1"/>
    <property type="molecule type" value="mRNA"/>
</dbReference>
<evidence type="ECO:0000313" key="1">
    <source>
        <dbReference type="EMBL" id="ABK95196.1"/>
    </source>
</evidence>
<proteinExistence type="evidence at transcript level"/>
<reference evidence="1" key="1">
    <citation type="journal article" date="2008" name="BMC Genomics">
        <title>Analysis of 4,664 high-quality sequence-finished poplar full-length cDNA clones and their utility for the discovery of genes responding to insect feeding.</title>
        <authorList>
            <person name="Ralph S.G."/>
            <person name="Chun H.J."/>
            <person name="Cooper D."/>
            <person name="Kirkpatrick R."/>
            <person name="Kolosova N."/>
            <person name="Gunter L."/>
            <person name="Tuskan G.A."/>
            <person name="Douglas C.J."/>
            <person name="Holt R.A."/>
            <person name="Jones S.J."/>
            <person name="Marra M.A."/>
            <person name="Bohlmann J."/>
        </authorList>
    </citation>
    <scope>NUCLEOTIDE SEQUENCE</scope>
    <source>
        <tissue evidence="1">Young and mature leaves</tissue>
    </source>
</reference>
<accession>A9PFP3</accession>
<dbReference type="AlphaFoldDB" id="A9PFP3"/>
<organism evidence="1">
    <name type="scientific">Populus trichocarpa</name>
    <name type="common">Western balsam poplar</name>
    <name type="synonym">Populus balsamifera subsp. trichocarpa</name>
    <dbReference type="NCBI Taxonomy" id="3694"/>
    <lineage>
        <taxon>Eukaryota</taxon>
        <taxon>Viridiplantae</taxon>
        <taxon>Streptophyta</taxon>
        <taxon>Embryophyta</taxon>
        <taxon>Tracheophyta</taxon>
        <taxon>Spermatophyta</taxon>
        <taxon>Magnoliopsida</taxon>
        <taxon>eudicotyledons</taxon>
        <taxon>Gunneridae</taxon>
        <taxon>Pentapetalae</taxon>
        <taxon>rosids</taxon>
        <taxon>fabids</taxon>
        <taxon>Malpighiales</taxon>
        <taxon>Salicaceae</taxon>
        <taxon>Saliceae</taxon>
        <taxon>Populus</taxon>
    </lineage>
</organism>
<protein>
    <submittedName>
        <fullName evidence="1">Uncharacterized protein</fullName>
    </submittedName>
</protein>
<name>A9PFP3_POPTR</name>